<evidence type="ECO:0000313" key="3">
    <source>
        <dbReference type="Proteomes" id="UP000807469"/>
    </source>
</evidence>
<keyword evidence="3" id="KW-1185">Reference proteome</keyword>
<feature type="region of interest" description="Disordered" evidence="1">
    <location>
        <begin position="20"/>
        <end position="69"/>
    </location>
</feature>
<sequence length="214" mass="23454">MSHNEFDDLPDDFADIHDVDWAQILGPTPPSTATTQAPASTHPGPEPSAPLNSPAMPSIPESNDSSMYFSDDMEMDTAFLAELDRLEETLIRTGSMAPSASTSGPPRAIEVQNITSSSFEQNSRTVTPLTQSNQTYEEQSQFHQLQNASIASSTQDININLKRNGEHVSDIPNKRPRLSDLSHPITLRSKGKEKAADNLQLILSAYEEELTCPM</sequence>
<evidence type="ECO:0000256" key="1">
    <source>
        <dbReference type="SAM" id="MobiDB-lite"/>
    </source>
</evidence>
<dbReference type="AlphaFoldDB" id="A0A9P5YME6"/>
<accession>A0A9P5YME6</accession>
<dbReference type="Proteomes" id="UP000807469">
    <property type="component" value="Unassembled WGS sequence"/>
</dbReference>
<dbReference type="OrthoDB" id="6105938at2759"/>
<evidence type="ECO:0000313" key="2">
    <source>
        <dbReference type="EMBL" id="KAF9472472.1"/>
    </source>
</evidence>
<proteinExistence type="predicted"/>
<comment type="caution">
    <text evidence="2">The sequence shown here is derived from an EMBL/GenBank/DDBJ whole genome shotgun (WGS) entry which is preliminary data.</text>
</comment>
<feature type="compositionally biased region" description="Low complexity" evidence="1">
    <location>
        <begin position="31"/>
        <end position="43"/>
    </location>
</feature>
<dbReference type="EMBL" id="MU155532">
    <property type="protein sequence ID" value="KAF9472472.1"/>
    <property type="molecule type" value="Genomic_DNA"/>
</dbReference>
<protein>
    <submittedName>
        <fullName evidence="2">Uncharacterized protein</fullName>
    </submittedName>
</protein>
<organism evidence="2 3">
    <name type="scientific">Pholiota conissans</name>
    <dbReference type="NCBI Taxonomy" id="109636"/>
    <lineage>
        <taxon>Eukaryota</taxon>
        <taxon>Fungi</taxon>
        <taxon>Dikarya</taxon>
        <taxon>Basidiomycota</taxon>
        <taxon>Agaricomycotina</taxon>
        <taxon>Agaricomycetes</taxon>
        <taxon>Agaricomycetidae</taxon>
        <taxon>Agaricales</taxon>
        <taxon>Agaricineae</taxon>
        <taxon>Strophariaceae</taxon>
        <taxon>Pholiota</taxon>
    </lineage>
</organism>
<gene>
    <name evidence="2" type="ORF">BDN70DRAFT_886949</name>
</gene>
<reference evidence="2" key="1">
    <citation type="submission" date="2020-11" db="EMBL/GenBank/DDBJ databases">
        <authorList>
            <consortium name="DOE Joint Genome Institute"/>
            <person name="Ahrendt S."/>
            <person name="Riley R."/>
            <person name="Andreopoulos W."/>
            <person name="Labutti K."/>
            <person name="Pangilinan J."/>
            <person name="Ruiz-Duenas F.J."/>
            <person name="Barrasa J.M."/>
            <person name="Sanchez-Garcia M."/>
            <person name="Camarero S."/>
            <person name="Miyauchi S."/>
            <person name="Serrano A."/>
            <person name="Linde D."/>
            <person name="Babiker R."/>
            <person name="Drula E."/>
            <person name="Ayuso-Fernandez I."/>
            <person name="Pacheco R."/>
            <person name="Padilla G."/>
            <person name="Ferreira P."/>
            <person name="Barriuso J."/>
            <person name="Kellner H."/>
            <person name="Castanera R."/>
            <person name="Alfaro M."/>
            <person name="Ramirez L."/>
            <person name="Pisabarro A.G."/>
            <person name="Kuo A."/>
            <person name="Tritt A."/>
            <person name="Lipzen A."/>
            <person name="He G."/>
            <person name="Yan M."/>
            <person name="Ng V."/>
            <person name="Cullen D."/>
            <person name="Martin F."/>
            <person name="Rosso M.-N."/>
            <person name="Henrissat B."/>
            <person name="Hibbett D."/>
            <person name="Martinez A.T."/>
            <person name="Grigoriev I.V."/>
        </authorList>
    </citation>
    <scope>NUCLEOTIDE SEQUENCE</scope>
    <source>
        <strain evidence="2">CIRM-BRFM 674</strain>
    </source>
</reference>
<name>A0A9P5YME6_9AGAR</name>